<dbReference type="AlphaFoldDB" id="A0A6P7GQ75"/>
<evidence type="ECO:0000313" key="1">
    <source>
        <dbReference type="RefSeq" id="XP_028145925.1"/>
    </source>
</evidence>
<proteinExistence type="predicted"/>
<gene>
    <name evidence="1" type="primary">LOC114339463</name>
</gene>
<accession>A0A6P7GQ75</accession>
<sequence>MATVRREWYTYVAKIKDQGIYEVAEKALKQIKERKEPPEIIRVAINNEINKEKVRKALEFVGRREKITWEIIIRGKEMDKEVKNEQEESLLIKTGSKSYTDVLKEMNAKINIGKIGVKVDRLKKTEGGTSS</sequence>
<name>A0A6P7GQ75_DIAVI</name>
<dbReference type="RefSeq" id="XP_028145925.1">
    <property type="nucleotide sequence ID" value="XM_028290124.1"/>
</dbReference>
<reference evidence="1" key="1">
    <citation type="submission" date="2025-08" db="UniProtKB">
        <authorList>
            <consortium name="RefSeq"/>
        </authorList>
    </citation>
    <scope>IDENTIFICATION</scope>
    <source>
        <tissue evidence="1">Whole insect</tissue>
    </source>
</reference>
<dbReference type="InParanoid" id="A0A6P7GQ75"/>
<protein>
    <submittedName>
        <fullName evidence="1">Uncharacterized protein LOC114339463</fullName>
    </submittedName>
</protein>
<organism evidence="1">
    <name type="scientific">Diabrotica virgifera virgifera</name>
    <name type="common">western corn rootworm</name>
    <dbReference type="NCBI Taxonomy" id="50390"/>
    <lineage>
        <taxon>Eukaryota</taxon>
        <taxon>Metazoa</taxon>
        <taxon>Ecdysozoa</taxon>
        <taxon>Arthropoda</taxon>
        <taxon>Hexapoda</taxon>
        <taxon>Insecta</taxon>
        <taxon>Pterygota</taxon>
        <taxon>Neoptera</taxon>
        <taxon>Endopterygota</taxon>
        <taxon>Coleoptera</taxon>
        <taxon>Polyphaga</taxon>
        <taxon>Cucujiformia</taxon>
        <taxon>Chrysomeloidea</taxon>
        <taxon>Chrysomelidae</taxon>
        <taxon>Galerucinae</taxon>
        <taxon>Diabroticina</taxon>
        <taxon>Diabroticites</taxon>
        <taxon>Diabrotica</taxon>
    </lineage>
</organism>